<evidence type="ECO:0000313" key="2">
    <source>
        <dbReference type="Proteomes" id="UP000828251"/>
    </source>
</evidence>
<dbReference type="InterPro" id="IPR012392">
    <property type="entry name" value="3-ktacl-CoA_syn"/>
</dbReference>
<dbReference type="AlphaFoldDB" id="A0A9D3W9N0"/>
<dbReference type="Proteomes" id="UP000828251">
    <property type="component" value="Unassembled WGS sequence"/>
</dbReference>
<dbReference type="GO" id="GO:0006633">
    <property type="term" value="P:fatty acid biosynthetic process"/>
    <property type="evidence" value="ECO:0007669"/>
    <property type="project" value="InterPro"/>
</dbReference>
<protein>
    <recommendedName>
        <fullName evidence="3">Beta-ketoacyl-[acyl-carrier-protein] synthase III C-terminal domain-containing protein</fullName>
    </recommendedName>
</protein>
<keyword evidence="2" id="KW-1185">Reference proteome</keyword>
<dbReference type="Gene3D" id="3.40.47.10">
    <property type="match status" value="1"/>
</dbReference>
<evidence type="ECO:0008006" key="3">
    <source>
        <dbReference type="Google" id="ProtNLM"/>
    </source>
</evidence>
<sequence length="79" mass="9027">MEAKGRMRKGDRVWQIAFGSGFKCNSVVWLALKNVKPSCNSPWEGCIHRVVIEIMSIHLITSPSAKRVCFKILNRMTYT</sequence>
<dbReference type="OrthoDB" id="329835at2759"/>
<comment type="caution">
    <text evidence="1">The sequence shown here is derived from an EMBL/GenBank/DDBJ whole genome shotgun (WGS) entry which is preliminary data.</text>
</comment>
<evidence type="ECO:0000313" key="1">
    <source>
        <dbReference type="EMBL" id="KAH1120309.1"/>
    </source>
</evidence>
<accession>A0A9D3W9N0</accession>
<dbReference type="GO" id="GO:0016020">
    <property type="term" value="C:membrane"/>
    <property type="evidence" value="ECO:0007669"/>
    <property type="project" value="InterPro"/>
</dbReference>
<dbReference type="GO" id="GO:0016747">
    <property type="term" value="F:acyltransferase activity, transferring groups other than amino-acyl groups"/>
    <property type="evidence" value="ECO:0007669"/>
    <property type="project" value="InterPro"/>
</dbReference>
<name>A0A9D3W9N0_9ROSI</name>
<proteinExistence type="predicted"/>
<dbReference type="EMBL" id="JAIQCV010000002">
    <property type="protein sequence ID" value="KAH1120309.1"/>
    <property type="molecule type" value="Genomic_DNA"/>
</dbReference>
<reference evidence="1 2" key="1">
    <citation type="journal article" date="2021" name="Plant Biotechnol. J.">
        <title>Multi-omics assisted identification of the key and species-specific regulatory components of drought-tolerant mechanisms in Gossypium stocksii.</title>
        <authorList>
            <person name="Yu D."/>
            <person name="Ke L."/>
            <person name="Zhang D."/>
            <person name="Wu Y."/>
            <person name="Sun Y."/>
            <person name="Mei J."/>
            <person name="Sun J."/>
            <person name="Sun Y."/>
        </authorList>
    </citation>
    <scope>NUCLEOTIDE SEQUENCE [LARGE SCALE GENOMIC DNA]</scope>
    <source>
        <strain evidence="2">cv. E1</strain>
        <tissue evidence="1">Leaf</tissue>
    </source>
</reference>
<organism evidence="1 2">
    <name type="scientific">Gossypium stocksii</name>
    <dbReference type="NCBI Taxonomy" id="47602"/>
    <lineage>
        <taxon>Eukaryota</taxon>
        <taxon>Viridiplantae</taxon>
        <taxon>Streptophyta</taxon>
        <taxon>Embryophyta</taxon>
        <taxon>Tracheophyta</taxon>
        <taxon>Spermatophyta</taxon>
        <taxon>Magnoliopsida</taxon>
        <taxon>eudicotyledons</taxon>
        <taxon>Gunneridae</taxon>
        <taxon>Pentapetalae</taxon>
        <taxon>rosids</taxon>
        <taxon>malvids</taxon>
        <taxon>Malvales</taxon>
        <taxon>Malvaceae</taxon>
        <taxon>Malvoideae</taxon>
        <taxon>Gossypium</taxon>
    </lineage>
</organism>
<dbReference type="SUPFAM" id="SSF53901">
    <property type="entry name" value="Thiolase-like"/>
    <property type="match status" value="1"/>
</dbReference>
<dbReference type="InterPro" id="IPR016039">
    <property type="entry name" value="Thiolase-like"/>
</dbReference>
<gene>
    <name evidence="1" type="ORF">J1N35_003469</name>
</gene>
<dbReference type="PANTHER" id="PTHR31561">
    <property type="entry name" value="3-KETOACYL-COA SYNTHASE"/>
    <property type="match status" value="1"/>
</dbReference>